<sequence>MDKLPKVESLPKGVVQVSPFVPGMGEHWANPATLPLGPIYCVMNGRVVCMEYMIAQKDFAAGKSFEKLVPWFAGTEQPPIDHMEFNFEPNGHEGFTVPHFDVHMYFVSPGVRMTTKAAMK</sequence>
<reference evidence="1" key="1">
    <citation type="submission" date="2019-03" db="EMBL/GenBank/DDBJ databases">
        <title>Afifella sp. nov., isolated from activated sludge.</title>
        <authorList>
            <person name="Li Q."/>
            <person name="Liu Y."/>
        </authorList>
    </citation>
    <scope>NUCLEOTIDE SEQUENCE</scope>
    <source>
        <strain evidence="1">L72</strain>
    </source>
</reference>
<evidence type="ECO:0000313" key="1">
    <source>
        <dbReference type="EMBL" id="MYZ46933.1"/>
    </source>
</evidence>
<evidence type="ECO:0000313" key="2">
    <source>
        <dbReference type="Proteomes" id="UP000773614"/>
    </source>
</evidence>
<dbReference type="AlphaFoldDB" id="A0A964T206"/>
<gene>
    <name evidence="1" type="ORF">E4O86_04315</name>
</gene>
<dbReference type="EMBL" id="SPKJ01000007">
    <property type="protein sequence ID" value="MYZ46933.1"/>
    <property type="molecule type" value="Genomic_DNA"/>
</dbReference>
<dbReference type="OrthoDB" id="2867208at2"/>
<evidence type="ECO:0008006" key="3">
    <source>
        <dbReference type="Google" id="ProtNLM"/>
    </source>
</evidence>
<dbReference type="Proteomes" id="UP000773614">
    <property type="component" value="Unassembled WGS sequence"/>
</dbReference>
<keyword evidence="2" id="KW-1185">Reference proteome</keyword>
<dbReference type="Gene3D" id="3.30.200.270">
    <property type="match status" value="1"/>
</dbReference>
<proteinExistence type="predicted"/>
<accession>A0A964T206</accession>
<protein>
    <recommendedName>
        <fullName evidence="3">DUF5602 domain-containing protein</fullName>
    </recommendedName>
</protein>
<name>A0A964T206_9HYPH</name>
<comment type="caution">
    <text evidence="1">The sequence shown here is derived from an EMBL/GenBank/DDBJ whole genome shotgun (WGS) entry which is preliminary data.</text>
</comment>
<organism evidence="1 2">
    <name type="scientific">Propylenella binzhouense</name>
    <dbReference type="NCBI Taxonomy" id="2555902"/>
    <lineage>
        <taxon>Bacteria</taxon>
        <taxon>Pseudomonadati</taxon>
        <taxon>Pseudomonadota</taxon>
        <taxon>Alphaproteobacteria</taxon>
        <taxon>Hyphomicrobiales</taxon>
        <taxon>Propylenellaceae</taxon>
        <taxon>Propylenella</taxon>
    </lineage>
</organism>